<feature type="compositionally biased region" description="Basic and acidic residues" evidence="1">
    <location>
        <begin position="10"/>
        <end position="21"/>
    </location>
</feature>
<dbReference type="RefSeq" id="XP_043014711.1">
    <property type="nucleotide sequence ID" value="XM_043146011.1"/>
</dbReference>
<evidence type="ECO:0000313" key="2">
    <source>
        <dbReference type="EMBL" id="KAG7098241.1"/>
    </source>
</evidence>
<accession>A0A9P7V0S6</accession>
<dbReference type="KEGG" id="more:E1B28_000205"/>
<sequence length="96" mass="11034">MFVTRKRINNRSESDDTDNKEQERFYGLQAYNLATFQLFWVTKQHLTGSTTSLNVDLGGRVIIGLVADSDSDVELMLMLSPVRPWKPGYDTRVEHL</sequence>
<dbReference type="Proteomes" id="UP001049176">
    <property type="component" value="Chromosome 1"/>
</dbReference>
<keyword evidence="3" id="KW-1185">Reference proteome</keyword>
<feature type="region of interest" description="Disordered" evidence="1">
    <location>
        <begin position="1"/>
        <end position="21"/>
    </location>
</feature>
<dbReference type="GeneID" id="66069281"/>
<evidence type="ECO:0000256" key="1">
    <source>
        <dbReference type="SAM" id="MobiDB-lite"/>
    </source>
</evidence>
<proteinExistence type="predicted"/>
<gene>
    <name evidence="2" type="ORF">E1B28_000205</name>
</gene>
<evidence type="ECO:0000313" key="3">
    <source>
        <dbReference type="Proteomes" id="UP001049176"/>
    </source>
</evidence>
<reference evidence="2" key="1">
    <citation type="journal article" date="2021" name="Genome Biol. Evol.">
        <title>The assembled and annotated genome of the fairy-ring fungus Marasmius oreades.</title>
        <authorList>
            <person name="Hiltunen M."/>
            <person name="Ament-Velasquez S.L."/>
            <person name="Johannesson H."/>
        </authorList>
    </citation>
    <scope>NUCLEOTIDE SEQUENCE</scope>
    <source>
        <strain evidence="2">03SP1</strain>
    </source>
</reference>
<name>A0A9P7V0S6_9AGAR</name>
<dbReference type="AlphaFoldDB" id="A0A9P7V0S6"/>
<protein>
    <submittedName>
        <fullName evidence="2">Uncharacterized protein</fullName>
    </submittedName>
</protein>
<dbReference type="EMBL" id="CM032181">
    <property type="protein sequence ID" value="KAG7098241.1"/>
    <property type="molecule type" value="Genomic_DNA"/>
</dbReference>
<organism evidence="2 3">
    <name type="scientific">Marasmius oreades</name>
    <name type="common">fairy-ring Marasmius</name>
    <dbReference type="NCBI Taxonomy" id="181124"/>
    <lineage>
        <taxon>Eukaryota</taxon>
        <taxon>Fungi</taxon>
        <taxon>Dikarya</taxon>
        <taxon>Basidiomycota</taxon>
        <taxon>Agaricomycotina</taxon>
        <taxon>Agaricomycetes</taxon>
        <taxon>Agaricomycetidae</taxon>
        <taxon>Agaricales</taxon>
        <taxon>Marasmiineae</taxon>
        <taxon>Marasmiaceae</taxon>
        <taxon>Marasmius</taxon>
    </lineage>
</organism>
<comment type="caution">
    <text evidence="2">The sequence shown here is derived from an EMBL/GenBank/DDBJ whole genome shotgun (WGS) entry which is preliminary data.</text>
</comment>